<keyword evidence="3 6" id="KW-0815">Transposition</keyword>
<evidence type="ECO:0000256" key="4">
    <source>
        <dbReference type="ARBA" id="ARBA00023125"/>
    </source>
</evidence>
<organism evidence="7 8">
    <name type="scientific">Catenibacterium faecis</name>
    <dbReference type="NCBI Taxonomy" id="2764323"/>
    <lineage>
        <taxon>Bacteria</taxon>
        <taxon>Bacillati</taxon>
        <taxon>Bacillota</taxon>
        <taxon>Erysipelotrichia</taxon>
        <taxon>Erysipelotrichales</taxon>
        <taxon>Coprobacillaceae</taxon>
        <taxon>Catenibacterium</taxon>
    </lineage>
</organism>
<evidence type="ECO:0000256" key="2">
    <source>
        <dbReference type="ARBA" id="ARBA00010961"/>
    </source>
</evidence>
<comment type="similarity">
    <text evidence="2 6">Belongs to the transposase mutator family.</text>
</comment>
<dbReference type="PANTHER" id="PTHR33217:SF8">
    <property type="entry name" value="MUTATOR FAMILY TRANSPOSASE"/>
    <property type="match status" value="1"/>
</dbReference>
<evidence type="ECO:0000256" key="1">
    <source>
        <dbReference type="ARBA" id="ARBA00002190"/>
    </source>
</evidence>
<evidence type="ECO:0000256" key="5">
    <source>
        <dbReference type="ARBA" id="ARBA00023172"/>
    </source>
</evidence>
<keyword evidence="5 6" id="KW-0233">DNA recombination</keyword>
<sequence>MNYFTTSLMKNLITNDNNLPLFEEAVAELFRSELEKSINEILEHELTLFLDYERYDRSNNEDSRNGSYIRTFNTKYGVLNIKMPRDRLGLFYSSLLPKYRRHDHSTDQTIIDLFDKGLSNQDISSIVNHLCGASYSKQTVSNITDKCIENIDKFKSRQLSKEYAVVYTDATCMALRRDTVAKEAVHIAVGITVEGTKEILGYSIAPNESAEIWKEVLEDFKSRGLENVSLFCTDGLAGMEEVIEQTFPTAKIQRCLVHISRNIAAKVRVTDRKEILDDFKEVYNAAKLEEALSNLETFTSKWKRKYPRVIDILDKNTHLLTYFDYPKEVRHSIYSTNLIEGFNKQLKKKFKLKEQFPTE</sequence>
<dbReference type="Proteomes" id="UP000603474">
    <property type="component" value="Unassembled WGS sequence"/>
</dbReference>
<dbReference type="InterPro" id="IPR001207">
    <property type="entry name" value="Transposase_mutator"/>
</dbReference>
<protein>
    <recommendedName>
        <fullName evidence="6">Mutator family transposase</fullName>
    </recommendedName>
</protein>
<dbReference type="Pfam" id="PF00872">
    <property type="entry name" value="Transposase_mut"/>
    <property type="match status" value="1"/>
</dbReference>
<evidence type="ECO:0000313" key="7">
    <source>
        <dbReference type="EMBL" id="MBC6011127.1"/>
    </source>
</evidence>
<evidence type="ECO:0000313" key="8">
    <source>
        <dbReference type="Proteomes" id="UP000603474"/>
    </source>
</evidence>
<proteinExistence type="inferred from homology"/>
<reference evidence="7 8" key="1">
    <citation type="submission" date="2020-08" db="EMBL/GenBank/DDBJ databases">
        <authorList>
            <person name="Liu C."/>
            <person name="Sun Q."/>
        </authorList>
    </citation>
    <scope>NUCLEOTIDE SEQUENCE [LARGE SCALE GENOMIC DNA]</scope>
    <source>
        <strain evidence="7 8">NSJ-22</strain>
    </source>
</reference>
<comment type="caution">
    <text evidence="7">The sequence shown here is derived from an EMBL/GenBank/DDBJ whole genome shotgun (WGS) entry which is preliminary data.</text>
</comment>
<dbReference type="NCBIfam" id="NF033543">
    <property type="entry name" value="transpos_IS256"/>
    <property type="match status" value="1"/>
</dbReference>
<keyword evidence="4 6" id="KW-0238">DNA-binding</keyword>
<gene>
    <name evidence="7" type="ORF">H8909_13120</name>
</gene>
<dbReference type="EMBL" id="JACRWG010000141">
    <property type="protein sequence ID" value="MBC6011127.1"/>
    <property type="molecule type" value="Genomic_DNA"/>
</dbReference>
<evidence type="ECO:0000256" key="3">
    <source>
        <dbReference type="ARBA" id="ARBA00022578"/>
    </source>
</evidence>
<comment type="function">
    <text evidence="1 6">Required for the transposition of the insertion element.</text>
</comment>
<feature type="non-terminal residue" evidence="7">
    <location>
        <position position="359"/>
    </location>
</feature>
<dbReference type="PANTHER" id="PTHR33217">
    <property type="entry name" value="TRANSPOSASE FOR INSERTION SEQUENCE ELEMENT IS1081"/>
    <property type="match status" value="1"/>
</dbReference>
<evidence type="ECO:0000256" key="6">
    <source>
        <dbReference type="RuleBase" id="RU365089"/>
    </source>
</evidence>
<name>A0ABR7KF88_9FIRM</name>
<dbReference type="RefSeq" id="WP_187013145.1">
    <property type="nucleotide sequence ID" value="NZ_JACRWG010000141.1"/>
</dbReference>
<keyword evidence="6" id="KW-0814">Transposable element</keyword>
<accession>A0ABR7KF88</accession>
<dbReference type="PROSITE" id="PS01007">
    <property type="entry name" value="TRANSPOSASE_MUTATOR"/>
    <property type="match status" value="1"/>
</dbReference>
<keyword evidence="8" id="KW-1185">Reference proteome</keyword>